<name>A0A0I9U922_9MYCO</name>
<feature type="domain" description="Phosphoadenosine phosphosulphate reductase" evidence="1">
    <location>
        <begin position="30"/>
        <end position="229"/>
    </location>
</feature>
<protein>
    <submittedName>
        <fullName evidence="2">Phosphoadenosine phosphosulfate reductase</fullName>
    </submittedName>
</protein>
<keyword evidence="3" id="KW-1185">Reference proteome</keyword>
<gene>
    <name evidence="2" type="ORF">ABH38_02570</name>
</gene>
<evidence type="ECO:0000313" key="2">
    <source>
        <dbReference type="EMBL" id="KLO38664.1"/>
    </source>
</evidence>
<sequence length="291" mass="31818">MDWNTAGCPLPAPRTATAASTPELADYDRILVNSSAGKDSQASLHVVAMAARAAGVSDRIVVVHADLGDAEWDGVPQLAAEHAAHYGLRFELVGRARAGKTETILERVAQRGKWPDAARRWCTSDHKRGPIRTLMTRLSAELRESGQALDRPVALLNVMGLRAEESPARSRRIPYAHNHSASNGRRRVDDWYPIHDWPLARVWETIAAAGTRPHPAYAAGMTRLSCRFCVLASRADLICSARLNPELAQRYAAVEQRTGHRFRVDLSMADVIAAAAGTARQPTDQLTLLTP</sequence>
<accession>A0A0I9U922</accession>
<comment type="caution">
    <text evidence="2">The sequence shown here is derived from an EMBL/GenBank/DDBJ whole genome shotgun (WGS) entry which is preliminary data.</text>
</comment>
<dbReference type="EMBL" id="LDPR01000002">
    <property type="protein sequence ID" value="KLO38664.1"/>
    <property type="molecule type" value="Genomic_DNA"/>
</dbReference>
<dbReference type="Gene3D" id="3.40.50.620">
    <property type="entry name" value="HUPs"/>
    <property type="match status" value="1"/>
</dbReference>
<dbReference type="InterPro" id="IPR002500">
    <property type="entry name" value="PAPS_reduct_dom"/>
</dbReference>
<dbReference type="GO" id="GO:0003824">
    <property type="term" value="F:catalytic activity"/>
    <property type="evidence" value="ECO:0007669"/>
    <property type="project" value="InterPro"/>
</dbReference>
<dbReference type="PATRIC" id="fig|29311.18.peg.2230"/>
<dbReference type="Pfam" id="PF01507">
    <property type="entry name" value="PAPS_reduct"/>
    <property type="match status" value="1"/>
</dbReference>
<proteinExistence type="predicted"/>
<dbReference type="Proteomes" id="UP000036334">
    <property type="component" value="Unassembled WGS sequence"/>
</dbReference>
<evidence type="ECO:0000259" key="1">
    <source>
        <dbReference type="Pfam" id="PF01507"/>
    </source>
</evidence>
<organism evidence="2 3">
    <name type="scientific">Mycobacterium haemophilum</name>
    <dbReference type="NCBI Taxonomy" id="29311"/>
    <lineage>
        <taxon>Bacteria</taxon>
        <taxon>Bacillati</taxon>
        <taxon>Actinomycetota</taxon>
        <taxon>Actinomycetes</taxon>
        <taxon>Mycobacteriales</taxon>
        <taxon>Mycobacteriaceae</taxon>
        <taxon>Mycobacterium</taxon>
    </lineage>
</organism>
<evidence type="ECO:0000313" key="3">
    <source>
        <dbReference type="Proteomes" id="UP000036334"/>
    </source>
</evidence>
<dbReference type="AlphaFoldDB" id="A0A0I9U922"/>
<dbReference type="SUPFAM" id="SSF52402">
    <property type="entry name" value="Adenine nucleotide alpha hydrolases-like"/>
    <property type="match status" value="1"/>
</dbReference>
<dbReference type="InterPro" id="IPR014729">
    <property type="entry name" value="Rossmann-like_a/b/a_fold"/>
</dbReference>
<reference evidence="2 3" key="1">
    <citation type="submission" date="2015-05" db="EMBL/GenBank/DDBJ databases">
        <title>Genome sequence of Mycobacterium haemophilum.</title>
        <authorList>
            <person name="Greninger A.L."/>
            <person name="Cunningham G."/>
            <person name="Miller S."/>
        </authorList>
    </citation>
    <scope>NUCLEOTIDE SEQUENCE [LARGE SCALE GENOMIC DNA]</scope>
    <source>
        <strain evidence="3">UC1</strain>
    </source>
</reference>